<evidence type="ECO:0000313" key="3">
    <source>
        <dbReference type="Proteomes" id="UP001497623"/>
    </source>
</evidence>
<feature type="region of interest" description="Disordered" evidence="1">
    <location>
        <begin position="1"/>
        <end position="133"/>
    </location>
</feature>
<proteinExistence type="predicted"/>
<feature type="compositionally biased region" description="Polar residues" evidence="1">
    <location>
        <begin position="1"/>
        <end position="10"/>
    </location>
</feature>
<dbReference type="Proteomes" id="UP001497623">
    <property type="component" value="Unassembled WGS sequence"/>
</dbReference>
<feature type="compositionally biased region" description="Low complexity" evidence="1">
    <location>
        <begin position="279"/>
        <end position="293"/>
    </location>
</feature>
<feature type="region of interest" description="Disordered" evidence="1">
    <location>
        <begin position="279"/>
        <end position="303"/>
    </location>
</feature>
<name>A0AAV2R3S6_MEGNR</name>
<organism evidence="2 3">
    <name type="scientific">Meganyctiphanes norvegica</name>
    <name type="common">Northern krill</name>
    <name type="synonym">Thysanopoda norvegica</name>
    <dbReference type="NCBI Taxonomy" id="48144"/>
    <lineage>
        <taxon>Eukaryota</taxon>
        <taxon>Metazoa</taxon>
        <taxon>Ecdysozoa</taxon>
        <taxon>Arthropoda</taxon>
        <taxon>Crustacea</taxon>
        <taxon>Multicrustacea</taxon>
        <taxon>Malacostraca</taxon>
        <taxon>Eumalacostraca</taxon>
        <taxon>Eucarida</taxon>
        <taxon>Euphausiacea</taxon>
        <taxon>Euphausiidae</taxon>
        <taxon>Meganyctiphanes</taxon>
    </lineage>
</organism>
<feature type="compositionally biased region" description="Polar residues" evidence="1">
    <location>
        <begin position="27"/>
        <end position="37"/>
    </location>
</feature>
<gene>
    <name evidence="2" type="ORF">MNOR_LOCUS20510</name>
</gene>
<keyword evidence="3" id="KW-1185">Reference proteome</keyword>
<feature type="compositionally biased region" description="Polar residues" evidence="1">
    <location>
        <begin position="99"/>
        <end position="112"/>
    </location>
</feature>
<dbReference type="EMBL" id="CAXKWB010015908">
    <property type="protein sequence ID" value="CAL4114778.1"/>
    <property type="molecule type" value="Genomic_DNA"/>
</dbReference>
<feature type="compositionally biased region" description="Basic and acidic residues" evidence="1">
    <location>
        <begin position="39"/>
        <end position="50"/>
    </location>
</feature>
<feature type="compositionally biased region" description="Low complexity" evidence="1">
    <location>
        <begin position="70"/>
        <end position="98"/>
    </location>
</feature>
<dbReference type="AlphaFoldDB" id="A0AAV2R3S6"/>
<comment type="caution">
    <text evidence="2">The sequence shown here is derived from an EMBL/GenBank/DDBJ whole genome shotgun (WGS) entry which is preliminary data.</text>
</comment>
<protein>
    <submittedName>
        <fullName evidence="2">Uncharacterized protein</fullName>
    </submittedName>
</protein>
<evidence type="ECO:0000313" key="2">
    <source>
        <dbReference type="EMBL" id="CAL4114778.1"/>
    </source>
</evidence>
<accession>A0AAV2R3S6</accession>
<evidence type="ECO:0000256" key="1">
    <source>
        <dbReference type="SAM" id="MobiDB-lite"/>
    </source>
</evidence>
<feature type="compositionally biased region" description="Low complexity" evidence="1">
    <location>
        <begin position="114"/>
        <end position="127"/>
    </location>
</feature>
<feature type="non-terminal residue" evidence="2">
    <location>
        <position position="303"/>
    </location>
</feature>
<sequence length="303" mass="31538">MLINPQSGQPYVNDDGSVYRFDPNNPPQVSRTSSLDQENTEKEQISEKHRSSPSPSDNCHLNGREAPSATSVSPLEPSTSSSESSSTSASASHTRNSSQQEKQTSPEPNQGAVSKEGGSQESSSTEGNTASNTPQVIHSHYYNHQSIETKQYSQDGSCGDVSAQLRSLCISGGAGAGTGNGEGTVDSSSLTPASVTPAQHSLIMSRHQYPQPQQPVYYLPPCSNVNGSMKYVYPHYQMAPVGGPQALSGLPAASAMQPVQTLAGVAALQAVPAPPPIAAAPCAHTHPPTNPTAIDPSNVPPGL</sequence>
<reference evidence="2 3" key="1">
    <citation type="submission" date="2024-05" db="EMBL/GenBank/DDBJ databases">
        <authorList>
            <person name="Wallberg A."/>
        </authorList>
    </citation>
    <scope>NUCLEOTIDE SEQUENCE [LARGE SCALE GENOMIC DNA]</scope>
</reference>